<dbReference type="Gene3D" id="2.70.40.10">
    <property type="match status" value="1"/>
</dbReference>
<dbReference type="SUPFAM" id="SSF51283">
    <property type="entry name" value="dUTPase-like"/>
    <property type="match status" value="1"/>
</dbReference>
<dbReference type="AlphaFoldDB" id="A0A451D786"/>
<evidence type="ECO:0000256" key="3">
    <source>
        <dbReference type="ARBA" id="ARBA00022801"/>
    </source>
</evidence>
<dbReference type="PANTHER" id="PTHR11241">
    <property type="entry name" value="DEOXYURIDINE 5'-TRIPHOSPHATE NUCLEOTIDOHYDROLASE"/>
    <property type="match status" value="1"/>
</dbReference>
<dbReference type="UniPathway" id="UPA00610">
    <property type="reaction ID" value="UER00666"/>
</dbReference>
<dbReference type="EC" id="3.6.1.23" evidence="7"/>
<name>A0A451D786_9GAMM</name>
<dbReference type="NCBIfam" id="TIGR00576">
    <property type="entry name" value="dut"/>
    <property type="match status" value="1"/>
</dbReference>
<sequence>MMEKIDIKIVNSQINKKLSLPSYATNGSAGLDLMACIEHSMILQADSTTLIPTGIALNISNPKLAAIILPRSGLGHAHGIVLGNLVGLIDSDYHGELMVSLWNRGTNPFTIQPGDRIAQIVFLPIVQVEFNLVKHFPKSDRGTGNFGHSGR</sequence>
<comment type="cofactor">
    <cofactor evidence="7">
        <name>Mg(2+)</name>
        <dbReference type="ChEBI" id="CHEBI:18420"/>
    </cofactor>
</comment>
<gene>
    <name evidence="7 9" type="primary">dut</name>
    <name evidence="9" type="ORF">ERCICURV3402_044</name>
</gene>
<dbReference type="GO" id="GO:0004170">
    <property type="term" value="F:dUTP diphosphatase activity"/>
    <property type="evidence" value="ECO:0007669"/>
    <property type="project" value="UniProtKB-UniRule"/>
</dbReference>
<dbReference type="RefSeq" id="WP_232037527.1">
    <property type="nucleotide sequence ID" value="NZ_LR217713.1"/>
</dbReference>
<accession>A0A451D786</accession>
<feature type="domain" description="dUTPase-like" evidence="8">
    <location>
        <begin position="18"/>
        <end position="150"/>
    </location>
</feature>
<dbReference type="GO" id="GO:0000287">
    <property type="term" value="F:magnesium ion binding"/>
    <property type="evidence" value="ECO:0007669"/>
    <property type="project" value="UniProtKB-UniRule"/>
</dbReference>
<evidence type="ECO:0000259" key="8">
    <source>
        <dbReference type="Pfam" id="PF00692"/>
    </source>
</evidence>
<evidence type="ECO:0000256" key="1">
    <source>
        <dbReference type="ARBA" id="ARBA00006581"/>
    </source>
</evidence>
<comment type="caution">
    <text evidence="7">Lacks conserved residue(s) required for the propagation of feature annotation.</text>
</comment>
<feature type="binding site" evidence="7">
    <location>
        <position position="84"/>
    </location>
    <ligand>
        <name>substrate</name>
    </ligand>
</feature>
<dbReference type="InterPro" id="IPR029054">
    <property type="entry name" value="dUTPase-like"/>
</dbReference>
<organism evidence="9 10">
    <name type="scientific">Candidatus Erwinia haradaeae</name>
    <dbReference type="NCBI Taxonomy" id="1922217"/>
    <lineage>
        <taxon>Bacteria</taxon>
        <taxon>Pseudomonadati</taxon>
        <taxon>Pseudomonadota</taxon>
        <taxon>Gammaproteobacteria</taxon>
        <taxon>Enterobacterales</taxon>
        <taxon>Erwiniaceae</taxon>
        <taxon>Erwinia</taxon>
    </lineage>
</organism>
<dbReference type="GO" id="GO:0046081">
    <property type="term" value="P:dUTP catabolic process"/>
    <property type="evidence" value="ECO:0007669"/>
    <property type="project" value="InterPro"/>
</dbReference>
<evidence type="ECO:0000256" key="4">
    <source>
        <dbReference type="ARBA" id="ARBA00022842"/>
    </source>
</evidence>
<dbReference type="NCBIfam" id="NF001862">
    <property type="entry name" value="PRK00601.1"/>
    <property type="match status" value="1"/>
</dbReference>
<evidence type="ECO:0000313" key="9">
    <source>
        <dbReference type="EMBL" id="VFP81719.1"/>
    </source>
</evidence>
<proteinExistence type="inferred from homology"/>
<dbReference type="InterPro" id="IPR033704">
    <property type="entry name" value="dUTPase_trimeric"/>
</dbReference>
<keyword evidence="5 7" id="KW-0546">Nucleotide metabolism</keyword>
<dbReference type="InterPro" id="IPR008181">
    <property type="entry name" value="dUTPase"/>
</dbReference>
<dbReference type="FunFam" id="2.70.40.10:FF:000002">
    <property type="entry name" value="dUTP diphosphatase"/>
    <property type="match status" value="1"/>
</dbReference>
<comment type="catalytic activity">
    <reaction evidence="6 7">
        <text>dUTP + H2O = dUMP + diphosphate + H(+)</text>
        <dbReference type="Rhea" id="RHEA:10248"/>
        <dbReference type="ChEBI" id="CHEBI:15377"/>
        <dbReference type="ChEBI" id="CHEBI:15378"/>
        <dbReference type="ChEBI" id="CHEBI:33019"/>
        <dbReference type="ChEBI" id="CHEBI:61555"/>
        <dbReference type="ChEBI" id="CHEBI:246422"/>
        <dbReference type="EC" id="3.6.1.23"/>
    </reaction>
</comment>
<keyword evidence="2 7" id="KW-0479">Metal-binding</keyword>
<dbReference type="HAMAP" id="MF_00116">
    <property type="entry name" value="dUTPase_bact"/>
    <property type="match status" value="1"/>
</dbReference>
<comment type="function">
    <text evidence="7">This enzyme is involved in nucleotide metabolism: it produces dUMP, the immediate precursor of thymidine nucleotides and it decreases the intracellular concentration of dUTP so that uracil cannot be incorporated into DNA.</text>
</comment>
<dbReference type="EMBL" id="LR217713">
    <property type="protein sequence ID" value="VFP81719.1"/>
    <property type="molecule type" value="Genomic_DNA"/>
</dbReference>
<protein>
    <recommendedName>
        <fullName evidence="7">Deoxyuridine 5'-triphosphate nucleotidohydrolase</fullName>
        <shortName evidence="7">dUTPase</shortName>
        <ecNumber evidence="7">3.6.1.23</ecNumber>
    </recommendedName>
    <alternativeName>
        <fullName evidence="7">dUTP pyrophosphatase</fullName>
    </alternativeName>
</protein>
<dbReference type="CDD" id="cd07557">
    <property type="entry name" value="trimeric_dUTPase"/>
    <property type="match status" value="1"/>
</dbReference>
<evidence type="ECO:0000256" key="5">
    <source>
        <dbReference type="ARBA" id="ARBA00023080"/>
    </source>
</evidence>
<keyword evidence="3 7" id="KW-0378">Hydrolase</keyword>
<feature type="binding site" evidence="7">
    <location>
        <begin position="88"/>
        <end position="90"/>
    </location>
    <ligand>
        <name>substrate</name>
    </ligand>
</feature>
<dbReference type="Pfam" id="PF00692">
    <property type="entry name" value="dUTPase"/>
    <property type="match status" value="1"/>
</dbReference>
<reference evidence="9 10" key="1">
    <citation type="submission" date="2019-02" db="EMBL/GenBank/DDBJ databases">
        <authorList>
            <person name="Manzano-Marin A."/>
            <person name="Manzano-Marin A."/>
        </authorList>
    </citation>
    <scope>NUCLEOTIDE SEQUENCE [LARGE SCALE GENOMIC DNA]</scope>
    <source>
        <strain evidence="9 10">ErCicurvipes</strain>
    </source>
</reference>
<evidence type="ECO:0000256" key="6">
    <source>
        <dbReference type="ARBA" id="ARBA00047686"/>
    </source>
</evidence>
<evidence type="ECO:0000313" key="10">
    <source>
        <dbReference type="Proteomes" id="UP000294441"/>
    </source>
</evidence>
<comment type="similarity">
    <text evidence="1 7">Belongs to the dUTPase family.</text>
</comment>
<keyword evidence="4 7" id="KW-0460">Magnesium</keyword>
<dbReference type="InterPro" id="IPR036157">
    <property type="entry name" value="dUTPase-like_sf"/>
</dbReference>
<comment type="pathway">
    <text evidence="7">Pyrimidine metabolism; dUMP biosynthesis; dUMP from dCTP (dUTP route): step 2/2.</text>
</comment>
<evidence type="ECO:0000256" key="7">
    <source>
        <dbReference type="HAMAP-Rule" id="MF_00116"/>
    </source>
</evidence>
<feature type="binding site" evidence="7">
    <location>
        <begin position="71"/>
        <end position="73"/>
    </location>
    <ligand>
        <name>substrate</name>
    </ligand>
</feature>
<evidence type="ECO:0000256" key="2">
    <source>
        <dbReference type="ARBA" id="ARBA00022723"/>
    </source>
</evidence>
<dbReference type="PANTHER" id="PTHR11241:SF0">
    <property type="entry name" value="DEOXYURIDINE 5'-TRIPHOSPHATE NUCLEOTIDOHYDROLASE"/>
    <property type="match status" value="1"/>
</dbReference>
<dbReference type="GO" id="GO:0006226">
    <property type="term" value="P:dUMP biosynthetic process"/>
    <property type="evidence" value="ECO:0007669"/>
    <property type="project" value="UniProtKB-UniRule"/>
</dbReference>
<dbReference type="Proteomes" id="UP000294441">
    <property type="component" value="Chromosome 1"/>
</dbReference>
<dbReference type="GeneID" id="66304323"/>